<dbReference type="EMBL" id="CP016268">
    <property type="protein sequence ID" value="ANO50080.1"/>
    <property type="molecule type" value="Genomic_DNA"/>
</dbReference>
<dbReference type="Pfam" id="PF03600">
    <property type="entry name" value="CitMHS"/>
    <property type="match status" value="1"/>
</dbReference>
<evidence type="ECO:0000256" key="3">
    <source>
        <dbReference type="ARBA" id="ARBA00022692"/>
    </source>
</evidence>
<evidence type="ECO:0000313" key="9">
    <source>
        <dbReference type="EMBL" id="ANO50080.1"/>
    </source>
</evidence>
<comment type="subcellular location">
    <subcellularLocation>
        <location evidence="1">Membrane</location>
        <topology evidence="1">Multi-pass membrane protein</topology>
    </subcellularLocation>
</comment>
<feature type="transmembrane region" description="Helical" evidence="7">
    <location>
        <begin position="189"/>
        <end position="208"/>
    </location>
</feature>
<evidence type="ECO:0000256" key="1">
    <source>
        <dbReference type="ARBA" id="ARBA00004141"/>
    </source>
</evidence>
<organism evidence="9 10">
    <name type="scientific">Woeseia oceani</name>
    <dbReference type="NCBI Taxonomy" id="1548547"/>
    <lineage>
        <taxon>Bacteria</taxon>
        <taxon>Pseudomonadati</taxon>
        <taxon>Pseudomonadota</taxon>
        <taxon>Gammaproteobacteria</taxon>
        <taxon>Woeseiales</taxon>
        <taxon>Woeseiaceae</taxon>
        <taxon>Woeseia</taxon>
    </lineage>
</organism>
<evidence type="ECO:0000259" key="8">
    <source>
        <dbReference type="PROSITE" id="PS51202"/>
    </source>
</evidence>
<feature type="transmembrane region" description="Helical" evidence="7">
    <location>
        <begin position="99"/>
        <end position="119"/>
    </location>
</feature>
<keyword evidence="5 7" id="KW-1133">Transmembrane helix</keyword>
<keyword evidence="6 7" id="KW-0472">Membrane</keyword>
<evidence type="ECO:0000256" key="4">
    <source>
        <dbReference type="ARBA" id="ARBA00022737"/>
    </source>
</evidence>
<evidence type="ECO:0000313" key="10">
    <source>
        <dbReference type="Proteomes" id="UP000092695"/>
    </source>
</evidence>
<dbReference type="PANTHER" id="PTHR43652">
    <property type="entry name" value="BASIC AMINO ACID ANTIPORTER YFCC-RELATED"/>
    <property type="match status" value="1"/>
</dbReference>
<feature type="transmembrane region" description="Helical" evidence="7">
    <location>
        <begin position="154"/>
        <end position="177"/>
    </location>
</feature>
<feature type="transmembrane region" description="Helical" evidence="7">
    <location>
        <begin position="574"/>
        <end position="594"/>
    </location>
</feature>
<dbReference type="Proteomes" id="UP000092695">
    <property type="component" value="Chromosome"/>
</dbReference>
<proteinExistence type="predicted"/>
<feature type="domain" description="RCK C-terminal" evidence="8">
    <location>
        <begin position="216"/>
        <end position="300"/>
    </location>
</feature>
<dbReference type="InterPro" id="IPR006037">
    <property type="entry name" value="RCK_C"/>
</dbReference>
<keyword evidence="2" id="KW-0813">Transport</keyword>
<evidence type="ECO:0000256" key="6">
    <source>
        <dbReference type="ARBA" id="ARBA00023136"/>
    </source>
</evidence>
<dbReference type="RefSeq" id="WP_068612138.1">
    <property type="nucleotide sequence ID" value="NZ_CP016268.1"/>
</dbReference>
<dbReference type="GO" id="GO:0008324">
    <property type="term" value="F:monoatomic cation transmembrane transporter activity"/>
    <property type="evidence" value="ECO:0007669"/>
    <property type="project" value="InterPro"/>
</dbReference>
<sequence length="595" mass="62584">MTLTPHAIMAMLLTAGSLFLLSRESVRLEYASVAILVVMVLTFELYPAGGADAVRGADFLAGFGNEALITICLLLILAKGVEASGALRPVGKLLTRLWLYNRSLALLATLLVAAFVSAFANNTPIVVMLLPVLVGVAHRIGLPPSKMLMPVGFATIVGGMSTSIGTSTNLLVVSIAADMGLPRLGMFDFALPAFVAGLFGIIYLWLALPRLLPQRPTLLEDAEPRIFDSVLTISPDSPLDGKTLSEVMSMLGTDIRISKIERGAGLEVVRLPTLTLQPGDRLKLRGSPESIGTALEHAGGKSEAKIEADEEEQLVEIVVTPDSALHNKRLSQLQPGTLRSLQPVGWHRPGRGKTAAMAPFTDPDLRTGDVLLMQGSEEDIEALMREARMLILARSVTMPRVSKAPLAIGIMAGVVALAAVGLLSIVASALAGVGLMLATGCLTWREAISAIDTRLALVIAASLALGTALSGTGAAAWIAHGFVEIAADLPPPLVLSVLLLLTALLTEVVTNNAIAVIATPIAVSVATELGLPPLPFVLAILFGANMSYLTPIGYQTNLLVMSAGGYRFGDFFRGGLPLQLILWATLSGLLTIIYL</sequence>
<reference evidence="9 10" key="1">
    <citation type="submission" date="2016-06" db="EMBL/GenBank/DDBJ databases">
        <title>Complete genome sequence of a deep-branching marine Gamma Proteobacterium Woeseia oceani type strain XK5.</title>
        <authorList>
            <person name="Mu D."/>
            <person name="Du Z."/>
        </authorList>
    </citation>
    <scope>NUCLEOTIDE SEQUENCE [LARGE SCALE GENOMIC DNA]</scope>
    <source>
        <strain evidence="9 10">XK5</strain>
    </source>
</reference>
<feature type="domain" description="RCK C-terminal" evidence="8">
    <location>
        <begin position="301"/>
        <end position="389"/>
    </location>
</feature>
<dbReference type="SUPFAM" id="SSF116726">
    <property type="entry name" value="TrkA C-terminal domain-like"/>
    <property type="match status" value="2"/>
</dbReference>
<dbReference type="AlphaFoldDB" id="A0A193LC19"/>
<protein>
    <recommendedName>
        <fullName evidence="8">RCK C-terminal domain-containing protein</fullName>
    </recommendedName>
</protein>
<dbReference type="GO" id="GO:0005886">
    <property type="term" value="C:plasma membrane"/>
    <property type="evidence" value="ECO:0007669"/>
    <property type="project" value="TreeGrafter"/>
</dbReference>
<dbReference type="InterPro" id="IPR051679">
    <property type="entry name" value="DASS-Related_Transporters"/>
</dbReference>
<evidence type="ECO:0000256" key="7">
    <source>
        <dbReference type="SAM" id="Phobius"/>
    </source>
</evidence>
<feature type="transmembrane region" description="Helical" evidence="7">
    <location>
        <begin position="59"/>
        <end position="78"/>
    </location>
</feature>
<evidence type="ECO:0000256" key="2">
    <source>
        <dbReference type="ARBA" id="ARBA00022448"/>
    </source>
</evidence>
<keyword evidence="10" id="KW-1185">Reference proteome</keyword>
<dbReference type="InterPro" id="IPR036721">
    <property type="entry name" value="RCK_C_sf"/>
</dbReference>
<name>A0A193LC19_9GAMM</name>
<feature type="transmembrane region" description="Helical" evidence="7">
    <location>
        <begin position="28"/>
        <end position="47"/>
    </location>
</feature>
<dbReference type="Pfam" id="PF02080">
    <property type="entry name" value="TrkA_C"/>
    <property type="match status" value="1"/>
</dbReference>
<keyword evidence="3 7" id="KW-0812">Transmembrane</keyword>
<feature type="transmembrane region" description="Helical" evidence="7">
    <location>
        <begin position="6"/>
        <end position="21"/>
    </location>
</feature>
<dbReference type="PROSITE" id="PS51202">
    <property type="entry name" value="RCK_C"/>
    <property type="match status" value="2"/>
</dbReference>
<dbReference type="Gene3D" id="3.30.70.1450">
    <property type="entry name" value="Regulator of K+ conductance, C-terminal domain"/>
    <property type="match status" value="2"/>
</dbReference>
<feature type="transmembrane region" description="Helical" evidence="7">
    <location>
        <begin position="498"/>
        <end position="522"/>
    </location>
</feature>
<dbReference type="PANTHER" id="PTHR43652:SF2">
    <property type="entry name" value="BASIC AMINO ACID ANTIPORTER YFCC-RELATED"/>
    <property type="match status" value="1"/>
</dbReference>
<feature type="transmembrane region" description="Helical" evidence="7">
    <location>
        <begin position="455"/>
        <end position="478"/>
    </location>
</feature>
<dbReference type="KEGG" id="woc:BA177_01560"/>
<dbReference type="GO" id="GO:0006813">
    <property type="term" value="P:potassium ion transport"/>
    <property type="evidence" value="ECO:0007669"/>
    <property type="project" value="InterPro"/>
</dbReference>
<evidence type="ECO:0000256" key="5">
    <source>
        <dbReference type="ARBA" id="ARBA00022989"/>
    </source>
</evidence>
<accession>A0A193LC19</accession>
<gene>
    <name evidence="9" type="ORF">BA177_01560</name>
</gene>
<dbReference type="InterPro" id="IPR004680">
    <property type="entry name" value="Cit_transptr-like_dom"/>
</dbReference>
<keyword evidence="4" id="KW-0677">Repeat</keyword>